<dbReference type="InterPro" id="IPR036045">
    <property type="entry name" value="Sec1-like_sf"/>
</dbReference>
<evidence type="ECO:0000313" key="3">
    <source>
        <dbReference type="Proteomes" id="UP001445076"/>
    </source>
</evidence>
<reference evidence="2 3" key="1">
    <citation type="journal article" date="2024" name="BMC Genomics">
        <title>Genome assembly of redclaw crayfish (Cherax quadricarinatus) provides insights into its immune adaptation and hypoxia tolerance.</title>
        <authorList>
            <person name="Liu Z."/>
            <person name="Zheng J."/>
            <person name="Li H."/>
            <person name="Fang K."/>
            <person name="Wang S."/>
            <person name="He J."/>
            <person name="Zhou D."/>
            <person name="Weng S."/>
            <person name="Chi M."/>
            <person name="Gu Z."/>
            <person name="He J."/>
            <person name="Li F."/>
            <person name="Wang M."/>
        </authorList>
    </citation>
    <scope>NUCLEOTIDE SEQUENCE [LARGE SCALE GENOMIC DNA]</scope>
    <source>
        <strain evidence="2">ZL_2023a</strain>
    </source>
</reference>
<dbReference type="InterPro" id="IPR043154">
    <property type="entry name" value="Sec-1-like_dom1"/>
</dbReference>
<dbReference type="Proteomes" id="UP001445076">
    <property type="component" value="Unassembled WGS sequence"/>
</dbReference>
<comment type="similarity">
    <text evidence="1">Belongs to the STXBP/unc-18/SEC1 family.</text>
</comment>
<dbReference type="EMBL" id="JARKIK010000056">
    <property type="protein sequence ID" value="KAK8732699.1"/>
    <property type="molecule type" value="Genomic_DNA"/>
</dbReference>
<feature type="non-terminal residue" evidence="2">
    <location>
        <position position="127"/>
    </location>
</feature>
<dbReference type="PANTHER" id="PTHR11679">
    <property type="entry name" value="VESICLE PROTEIN SORTING-ASSOCIATED"/>
    <property type="match status" value="1"/>
</dbReference>
<dbReference type="SUPFAM" id="SSF56815">
    <property type="entry name" value="Sec1/munc18-like (SM) proteins"/>
    <property type="match status" value="1"/>
</dbReference>
<reference evidence="2" key="2">
    <citation type="submission" date="2024-01" db="EMBL/GenBank/DDBJ databases">
        <authorList>
            <person name="He J."/>
            <person name="Wang M."/>
            <person name="Zheng J."/>
            <person name="Liu Z."/>
        </authorList>
    </citation>
    <scope>NUCLEOTIDE SEQUENCE</scope>
    <source>
        <strain evidence="2">ZL_2023a</strain>
        <tissue evidence="2">Muscle</tissue>
    </source>
</reference>
<organism evidence="2 3">
    <name type="scientific">Cherax quadricarinatus</name>
    <name type="common">Australian red claw crayfish</name>
    <dbReference type="NCBI Taxonomy" id="27406"/>
    <lineage>
        <taxon>Eukaryota</taxon>
        <taxon>Metazoa</taxon>
        <taxon>Ecdysozoa</taxon>
        <taxon>Arthropoda</taxon>
        <taxon>Crustacea</taxon>
        <taxon>Multicrustacea</taxon>
        <taxon>Malacostraca</taxon>
        <taxon>Eumalacostraca</taxon>
        <taxon>Eucarida</taxon>
        <taxon>Decapoda</taxon>
        <taxon>Pleocyemata</taxon>
        <taxon>Astacidea</taxon>
        <taxon>Parastacoidea</taxon>
        <taxon>Parastacidae</taxon>
        <taxon>Cherax</taxon>
    </lineage>
</organism>
<comment type="caution">
    <text evidence="2">The sequence shown here is derived from an EMBL/GenBank/DDBJ whole genome shotgun (WGS) entry which is preliminary data.</text>
</comment>
<accession>A0AAW0WXE0</accession>
<gene>
    <name evidence="2" type="ORF">OTU49_006882</name>
</gene>
<dbReference type="Gene3D" id="3.40.50.2060">
    <property type="match status" value="1"/>
</dbReference>
<dbReference type="InterPro" id="IPR001619">
    <property type="entry name" value="Sec1-like"/>
</dbReference>
<dbReference type="EMBL" id="JARKIK010000056">
    <property type="protein sequence ID" value="KAK8732698.1"/>
    <property type="molecule type" value="Genomic_DNA"/>
</dbReference>
<dbReference type="Pfam" id="PF00995">
    <property type="entry name" value="Sec1"/>
    <property type="match status" value="1"/>
</dbReference>
<protein>
    <submittedName>
        <fullName evidence="2">Uncharacterized protein</fullName>
    </submittedName>
</protein>
<evidence type="ECO:0000256" key="1">
    <source>
        <dbReference type="ARBA" id="ARBA00009884"/>
    </source>
</evidence>
<keyword evidence="3" id="KW-1185">Reference proteome</keyword>
<name>A0AAW0WXE0_CHEQU</name>
<dbReference type="AlphaFoldDB" id="A0AAW0WXE0"/>
<dbReference type="GO" id="GO:0016192">
    <property type="term" value="P:vesicle-mediated transport"/>
    <property type="evidence" value="ECO:0007669"/>
    <property type="project" value="InterPro"/>
</dbReference>
<sequence>MAASLRDKQIASLRRIVNLNTGVGNTNVGSETTFAVLIYDKHGQDIISPLLSVKDLREMGITLHMLLHSERGEVPDVPAIYFCQPTEENLIRIGQDFNDGLYSAYYLNFISPISRQKMEDLALAALQ</sequence>
<evidence type="ECO:0000313" key="2">
    <source>
        <dbReference type="EMBL" id="KAK8732699.1"/>
    </source>
</evidence>
<proteinExistence type="inferred from homology"/>